<accession>A0ABM8RU92</accession>
<proteinExistence type="predicted"/>
<comment type="caution">
    <text evidence="1">The sequence shown here is derived from an EMBL/GenBank/DDBJ whole genome shotgun (WGS) entry which is preliminary data.</text>
</comment>
<reference evidence="1 2" key="1">
    <citation type="submission" date="2021-02" db="EMBL/GenBank/DDBJ databases">
        <authorList>
            <person name="Han P."/>
        </authorList>
    </citation>
    <scope>NUCLEOTIDE SEQUENCE [LARGE SCALE GENOMIC DNA]</scope>
    <source>
        <strain evidence="1">Candidatus Nitrospira sp. ZN2</strain>
    </source>
</reference>
<keyword evidence="2" id="KW-1185">Reference proteome</keyword>
<organism evidence="1 2">
    <name type="scientific">Nitrospira defluvii</name>
    <dbReference type="NCBI Taxonomy" id="330214"/>
    <lineage>
        <taxon>Bacteria</taxon>
        <taxon>Pseudomonadati</taxon>
        <taxon>Nitrospirota</taxon>
        <taxon>Nitrospiria</taxon>
        <taxon>Nitrospirales</taxon>
        <taxon>Nitrospiraceae</taxon>
        <taxon>Nitrospira</taxon>
    </lineage>
</organism>
<dbReference type="Proteomes" id="UP000675880">
    <property type="component" value="Unassembled WGS sequence"/>
</dbReference>
<sequence>MTEGSTVQYIGQAIIHIYRGHYSHHNEYGSGVSIYFNEQVNGKPLSVWIANALGAYSRQNSHLFAFKLATCLQRK</sequence>
<evidence type="ECO:0000313" key="1">
    <source>
        <dbReference type="EMBL" id="CAE6771993.1"/>
    </source>
</evidence>
<gene>
    <name evidence="1" type="ORF">NSPZN2_40332</name>
</gene>
<protein>
    <submittedName>
        <fullName evidence="1">Uncharacterized protein</fullName>
    </submittedName>
</protein>
<dbReference type="EMBL" id="CAJNBJ010000017">
    <property type="protein sequence ID" value="CAE6771993.1"/>
    <property type="molecule type" value="Genomic_DNA"/>
</dbReference>
<name>A0ABM8RU92_9BACT</name>
<evidence type="ECO:0000313" key="2">
    <source>
        <dbReference type="Proteomes" id="UP000675880"/>
    </source>
</evidence>